<dbReference type="EMBL" id="CABITT030000005">
    <property type="protein sequence ID" value="VVB03802.1"/>
    <property type="molecule type" value="Genomic_DNA"/>
</dbReference>
<organism evidence="2 3">
    <name type="scientific">Arabis nemorensis</name>
    <dbReference type="NCBI Taxonomy" id="586526"/>
    <lineage>
        <taxon>Eukaryota</taxon>
        <taxon>Viridiplantae</taxon>
        <taxon>Streptophyta</taxon>
        <taxon>Embryophyta</taxon>
        <taxon>Tracheophyta</taxon>
        <taxon>Spermatophyta</taxon>
        <taxon>Magnoliopsida</taxon>
        <taxon>eudicotyledons</taxon>
        <taxon>Gunneridae</taxon>
        <taxon>Pentapetalae</taxon>
        <taxon>rosids</taxon>
        <taxon>malvids</taxon>
        <taxon>Brassicales</taxon>
        <taxon>Brassicaceae</taxon>
        <taxon>Arabideae</taxon>
        <taxon>Arabis</taxon>
    </lineage>
</organism>
<accession>A0A565BR06</accession>
<name>A0A565BR06_9BRAS</name>
<gene>
    <name evidence="2" type="ORF">ANE_LOCUS14246</name>
</gene>
<evidence type="ECO:0000259" key="1">
    <source>
        <dbReference type="Pfam" id="PF24289"/>
    </source>
</evidence>
<feature type="domain" description="DUF7477" evidence="1">
    <location>
        <begin position="18"/>
        <end position="141"/>
    </location>
</feature>
<evidence type="ECO:0000313" key="3">
    <source>
        <dbReference type="Proteomes" id="UP000489600"/>
    </source>
</evidence>
<keyword evidence="3" id="KW-1185">Reference proteome</keyword>
<sequence>MTKLTNEKISQFKAAIYLQNIKFHCVASSANLWAFILDSGTGYSSQVCDLSSNFLRKSWIMEQWKKNYHISSIAGANNDKSLVVMSQGTNYTQQSYKITRSFPYTWINKKWRDGFHVTSMATAGSRWCVVMSTNSCYSDQVPILRHF</sequence>
<evidence type="ECO:0000313" key="2">
    <source>
        <dbReference type="EMBL" id="VVB03802.1"/>
    </source>
</evidence>
<proteinExistence type="predicted"/>
<comment type="caution">
    <text evidence="2">The sequence shown here is derived from an EMBL/GenBank/DDBJ whole genome shotgun (WGS) entry which is preliminary data.</text>
</comment>
<dbReference type="Proteomes" id="UP000489600">
    <property type="component" value="Unassembled WGS sequence"/>
</dbReference>
<dbReference type="InterPro" id="IPR055900">
    <property type="entry name" value="DUF7477"/>
</dbReference>
<dbReference type="OrthoDB" id="1890401at2759"/>
<dbReference type="AlphaFoldDB" id="A0A565BR06"/>
<protein>
    <recommendedName>
        <fullName evidence="1">DUF7477 domain-containing protein</fullName>
    </recommendedName>
</protein>
<reference evidence="2" key="1">
    <citation type="submission" date="2019-07" db="EMBL/GenBank/DDBJ databases">
        <authorList>
            <person name="Dittberner H."/>
        </authorList>
    </citation>
    <scope>NUCLEOTIDE SEQUENCE [LARGE SCALE GENOMIC DNA]</scope>
</reference>
<dbReference type="Pfam" id="PF24289">
    <property type="entry name" value="DUF7477"/>
    <property type="match status" value="1"/>
</dbReference>